<dbReference type="Proteomes" id="UP000701698">
    <property type="component" value="Unassembled WGS sequence"/>
</dbReference>
<evidence type="ECO:0000256" key="1">
    <source>
        <dbReference type="SAM" id="Phobius"/>
    </source>
</evidence>
<evidence type="ECO:0000313" key="2">
    <source>
        <dbReference type="EMBL" id="MCA9390203.1"/>
    </source>
</evidence>
<reference evidence="2" key="1">
    <citation type="submission" date="2020-04" db="EMBL/GenBank/DDBJ databases">
        <authorList>
            <person name="Zhang T."/>
        </authorList>
    </citation>
    <scope>NUCLEOTIDE SEQUENCE</scope>
    <source>
        <strain evidence="2">HKST-UBA01</strain>
    </source>
</reference>
<protein>
    <recommendedName>
        <fullName evidence="4">Prepilin-type N-terminal cleavage/methylation domain-containing protein</fullName>
    </recommendedName>
</protein>
<accession>A0A955LGV3</accession>
<evidence type="ECO:0000313" key="3">
    <source>
        <dbReference type="Proteomes" id="UP000701698"/>
    </source>
</evidence>
<comment type="caution">
    <text evidence="2">The sequence shown here is derived from an EMBL/GenBank/DDBJ whole genome shotgun (WGS) entry which is preliminary data.</text>
</comment>
<evidence type="ECO:0008006" key="4">
    <source>
        <dbReference type="Google" id="ProtNLM"/>
    </source>
</evidence>
<proteinExistence type="predicted"/>
<keyword evidence="1" id="KW-0472">Membrane</keyword>
<dbReference type="EMBL" id="JAGQKX010000045">
    <property type="protein sequence ID" value="MCA9390203.1"/>
    <property type="molecule type" value="Genomic_DNA"/>
</dbReference>
<sequence length="161" mass="18189">MKKRLPVFLNNKSGISLVEILLSVGILLVIGTVIINVGSSTLLSSNTNRNRTRALYYTQQAIEQVRLIRDANSQDIFTMYGYYNLDSSVPQLVAVTITHPPANPVSTAFLIDPDGFYRMIEINDYNVSDPTRKIIMVTTAYRDKNDYKTVTASTYLTDWQQ</sequence>
<dbReference type="AlphaFoldDB" id="A0A955LGV3"/>
<gene>
    <name evidence="2" type="ORF">KC571_02260</name>
</gene>
<dbReference type="InterPro" id="IPR012902">
    <property type="entry name" value="N_methyl_site"/>
</dbReference>
<name>A0A955LGV3_UNCKA</name>
<keyword evidence="1" id="KW-1133">Transmembrane helix</keyword>
<dbReference type="PROSITE" id="PS00409">
    <property type="entry name" value="PROKAR_NTER_METHYL"/>
    <property type="match status" value="1"/>
</dbReference>
<keyword evidence="1" id="KW-0812">Transmembrane</keyword>
<feature type="transmembrane region" description="Helical" evidence="1">
    <location>
        <begin position="20"/>
        <end position="43"/>
    </location>
</feature>
<organism evidence="2 3">
    <name type="scientific">candidate division WWE3 bacterium</name>
    <dbReference type="NCBI Taxonomy" id="2053526"/>
    <lineage>
        <taxon>Bacteria</taxon>
        <taxon>Katanobacteria</taxon>
    </lineage>
</organism>
<reference evidence="2" key="2">
    <citation type="journal article" date="2021" name="Microbiome">
        <title>Successional dynamics and alternative stable states in a saline activated sludge microbial community over 9 years.</title>
        <authorList>
            <person name="Wang Y."/>
            <person name="Ye J."/>
            <person name="Ju F."/>
            <person name="Liu L."/>
            <person name="Boyd J.A."/>
            <person name="Deng Y."/>
            <person name="Parks D.H."/>
            <person name="Jiang X."/>
            <person name="Yin X."/>
            <person name="Woodcroft B.J."/>
            <person name="Tyson G.W."/>
            <person name="Hugenholtz P."/>
            <person name="Polz M.F."/>
            <person name="Zhang T."/>
        </authorList>
    </citation>
    <scope>NUCLEOTIDE SEQUENCE</scope>
    <source>
        <strain evidence="2">HKST-UBA01</strain>
    </source>
</reference>